<dbReference type="RefSeq" id="WP_106771566.1">
    <property type="nucleotide sequence ID" value="NZ_PXYK01000006.1"/>
</dbReference>
<dbReference type="Proteomes" id="UP000241229">
    <property type="component" value="Unassembled WGS sequence"/>
</dbReference>
<protein>
    <recommendedName>
        <fullName evidence="1">RES domain-containing protein</fullName>
    </recommendedName>
</protein>
<dbReference type="SMART" id="SM00953">
    <property type="entry name" value="RES"/>
    <property type="match status" value="1"/>
</dbReference>
<evidence type="ECO:0000313" key="3">
    <source>
        <dbReference type="Proteomes" id="UP000241229"/>
    </source>
</evidence>
<dbReference type="InterPro" id="IPR014914">
    <property type="entry name" value="RES_dom"/>
</dbReference>
<sequence length="229" mass="25106">MLVPPRADISQRDTIRLISTGRLKQPVLLPLAANREELENLAELEGATSGRLQAQEGGLPDLDPRELVFGRPGYTFVNAAFAYTRPGGNRFNDDARGAWYCGFDADTALGEVSFHLTRELAAVDRFDNVTDYAELVADFVGSFHDLRGSEFSEHPVLDPDTEVAYPAGQALARHLRKELAAIGLVYPSVRYAGGTCLAAFHPDLVQNLRQGGIWRLEWRGSPIPTITGV</sequence>
<comment type="caution">
    <text evidence="2">The sequence shown here is derived from an EMBL/GenBank/DDBJ whole genome shotgun (WGS) entry which is preliminary data.</text>
</comment>
<gene>
    <name evidence="2" type="ORF">C7I84_07585</name>
</gene>
<organism evidence="2 3">
    <name type="scientific">Kumtagia ephedrae</name>
    <dbReference type="NCBI Taxonomy" id="2116701"/>
    <lineage>
        <taxon>Bacteria</taxon>
        <taxon>Pseudomonadati</taxon>
        <taxon>Pseudomonadota</taxon>
        <taxon>Alphaproteobacteria</taxon>
        <taxon>Hyphomicrobiales</taxon>
        <taxon>Phyllobacteriaceae</taxon>
        <taxon>Kumtagia</taxon>
    </lineage>
</organism>
<proteinExistence type="predicted"/>
<reference evidence="2 3" key="1">
    <citation type="submission" date="2018-03" db="EMBL/GenBank/DDBJ databases">
        <title>The draft genome of Mesorhizobium sp. 6GN-30.</title>
        <authorList>
            <person name="Liu L."/>
            <person name="Li L."/>
            <person name="Wang T."/>
            <person name="Zhang X."/>
            <person name="Liang L."/>
        </authorList>
    </citation>
    <scope>NUCLEOTIDE SEQUENCE [LARGE SCALE GENOMIC DNA]</scope>
    <source>
        <strain evidence="2 3">6GN30</strain>
    </source>
</reference>
<dbReference type="OrthoDB" id="9795903at2"/>
<dbReference type="EMBL" id="PXYK01000006">
    <property type="protein sequence ID" value="PSJ62464.1"/>
    <property type="molecule type" value="Genomic_DNA"/>
</dbReference>
<name>A0A2P7SJ08_9HYPH</name>
<keyword evidence="3" id="KW-1185">Reference proteome</keyword>
<evidence type="ECO:0000259" key="1">
    <source>
        <dbReference type="SMART" id="SM00953"/>
    </source>
</evidence>
<dbReference type="Pfam" id="PF08808">
    <property type="entry name" value="RES"/>
    <property type="match status" value="1"/>
</dbReference>
<evidence type="ECO:0000313" key="2">
    <source>
        <dbReference type="EMBL" id="PSJ62464.1"/>
    </source>
</evidence>
<accession>A0A2P7SJ08</accession>
<dbReference type="AlphaFoldDB" id="A0A2P7SJ08"/>
<feature type="domain" description="RES" evidence="1">
    <location>
        <begin position="80"/>
        <end position="211"/>
    </location>
</feature>